<dbReference type="GO" id="GO:0000028">
    <property type="term" value="P:ribosomal small subunit assembly"/>
    <property type="evidence" value="ECO:0007669"/>
    <property type="project" value="TreeGrafter"/>
</dbReference>
<dbReference type="PANTHER" id="PTHR19858:SF0">
    <property type="entry name" value="PERIODIC TRYPTOPHAN PROTEIN 2 HOMOLOG"/>
    <property type="match status" value="1"/>
</dbReference>
<name>A0A813TDT6_9BILA</name>
<evidence type="ECO:0000256" key="5">
    <source>
        <dbReference type="ARBA" id="ARBA00023155"/>
    </source>
</evidence>
<organism evidence="12 14">
    <name type="scientific">Didymodactylos carnosus</name>
    <dbReference type="NCBI Taxonomy" id="1234261"/>
    <lineage>
        <taxon>Eukaryota</taxon>
        <taxon>Metazoa</taxon>
        <taxon>Spiralia</taxon>
        <taxon>Gnathifera</taxon>
        <taxon>Rotifera</taxon>
        <taxon>Eurotatoria</taxon>
        <taxon>Bdelloidea</taxon>
        <taxon>Philodinida</taxon>
        <taxon>Philodinidae</taxon>
        <taxon>Didymodactylos</taxon>
    </lineage>
</organism>
<dbReference type="SMART" id="SM00389">
    <property type="entry name" value="HOX"/>
    <property type="match status" value="2"/>
</dbReference>
<dbReference type="OrthoDB" id="3142434at2759"/>
<dbReference type="InterPro" id="IPR001356">
    <property type="entry name" value="HD"/>
</dbReference>
<evidence type="ECO:0000313" key="12">
    <source>
        <dbReference type="EMBL" id="CAF0809413.1"/>
    </source>
</evidence>
<dbReference type="PROSITE" id="PS00027">
    <property type="entry name" value="HOMEOBOX_1"/>
    <property type="match status" value="1"/>
</dbReference>
<evidence type="ECO:0000256" key="8">
    <source>
        <dbReference type="PROSITE-ProRule" id="PRU00221"/>
    </source>
</evidence>
<comment type="caution">
    <text evidence="12">The sequence shown here is derived from an EMBL/GenBank/DDBJ whole genome shotgun (WGS) entry which is preliminary data.</text>
</comment>
<dbReference type="Gene3D" id="1.10.10.60">
    <property type="entry name" value="Homeodomain-like"/>
    <property type="match status" value="2"/>
</dbReference>
<keyword evidence="4 7" id="KW-0238">DNA-binding</keyword>
<feature type="repeat" description="WD" evidence="8">
    <location>
        <begin position="926"/>
        <end position="969"/>
    </location>
</feature>
<dbReference type="EMBL" id="CAJNOQ010000509">
    <property type="protein sequence ID" value="CAF0809413.1"/>
    <property type="molecule type" value="Genomic_DNA"/>
</dbReference>
<dbReference type="PROSITE" id="PS00678">
    <property type="entry name" value="WD_REPEATS_1"/>
    <property type="match status" value="2"/>
</dbReference>
<dbReference type="PROSITE" id="PS50071">
    <property type="entry name" value="HOMEOBOX_2"/>
    <property type="match status" value="2"/>
</dbReference>
<feature type="domain" description="Homeobox" evidence="11">
    <location>
        <begin position="395"/>
        <end position="443"/>
    </location>
</feature>
<feature type="DNA-binding region" description="Homeobox" evidence="7">
    <location>
        <begin position="397"/>
        <end position="444"/>
    </location>
</feature>
<feature type="repeat" description="WD" evidence="8">
    <location>
        <begin position="829"/>
        <end position="870"/>
    </location>
</feature>
<dbReference type="Pfam" id="PF04003">
    <property type="entry name" value="Utp12"/>
    <property type="match status" value="1"/>
</dbReference>
<feature type="domain" description="Homeobox" evidence="11">
    <location>
        <begin position="160"/>
        <end position="220"/>
    </location>
</feature>
<evidence type="ECO:0000256" key="9">
    <source>
        <dbReference type="RuleBase" id="RU000682"/>
    </source>
</evidence>
<evidence type="ECO:0000313" key="13">
    <source>
        <dbReference type="EMBL" id="CAF3594970.1"/>
    </source>
</evidence>
<dbReference type="Pfam" id="PF00400">
    <property type="entry name" value="WD40"/>
    <property type="match status" value="4"/>
</dbReference>
<evidence type="ECO:0000256" key="6">
    <source>
        <dbReference type="ARBA" id="ARBA00023242"/>
    </source>
</evidence>
<sequence>MWSSSTSSSSSGYPTSMNTSNSSFDYAYPPTNPYLTSTPSTTKMPAHSDSLFPTSPVICMYDNSIDTYSSPSSPNNCLQRSSPLCSYSSYPHTYQSFYSCTSPSSISPSSTPNPIVYPTSNVIQFPDYFTPPYPLSSTTSDYSDIITDNSNRSDLIPPTGRRRRQRTNYTKDQIRALEKVFQSQQYPDVHDREDLSKRLDIPESRIQVWFKNRRSRLRAIKTPHTVPSNSWNNIPRYSDTPSPILHMYDDSPTDIYSKNVNTATVMNNAVSSQRWSPCNQYANNRCSVQCTSTSYQQLSPLAHTSIISSSPTMISETKLNSSAYYPKMTATPPAMQSTVHPSEVISDGSSFNNSLLASSQYTLTTTATTVNHNYQNVNFNQTFLNETFGRVPPLGRRRRQRTNYTKTQISELEATFRSIQYPDICAREDLSLRLGIPESRIQVTSIEEYKFANLLGTVYHKGNLLFTPDGNALLTPVGNRITVVDLKNSRSETLSFESEFNIVCTTISSQGSLLLAINENGRGYLYNMKCRVLIGIHRFGHDVHAVKFSPDSKSVAVCRGNRCEVYTCPSAERQFNLFTLKFVLRSFHDKTTCIDWTNDSRVLAVGSADMTTQVFSVPLLDKLHRFTLAGHGREIIGVFFELNSLNIMTICKNAKVNYWEADMELSAMKPFVWTEDDYSDLEENDVDENEQTKTTMNNEEQTAEDNEDLDEIVERQRSKLEIQQKRYEERALKNMGKHDLVKFKRLAKHNYKESFEGDRSAVLLSCNYHQKTHMLVAGFSNGSFYLHEMPDFNMIHSLSPLGDWIALACQNLGQLVVWEWQSETYILKQQGHFNNMIQLAYSPDGLHIASGGDDGKIKLWNTSNGFCFVTFSDHTSTITGLEFSSNGQFIISSSLDAAGEIVCAGGFDSFNIFVWSIKTGKLLDILSGHEGPISGIAFGRNNNQAMLASCSWDKTMRTWNLFENQGSRETFQLHTDGLGISVRPDGQQVAVSTVDAQILFFHPDSGQQMGSIEAKHDLGYARRETDKVTAKKLTFGRAYRSICYTLDGNYLLAGGRSKYISLYNIREQILVKRFEITCNKSFDGLNEYLNRRKMTEWGSLAMVDMDRDNDQNEKSIRLPGVKKGDFSSRYYKPELLVTCVRFSPTGRSWAACTTEGLLIYSIDNSSIFDPLDLSEEITPLSIRRTLYDKKDAYLSLMMALKLSEKSLIIEIMENIAAQNIEYISRSLPLFYVELLLNFISEQLQNSRHFGFYMLWTHHLLMNNTNDLKPNSSKILTTLCNLEKNLTLKYDTLGKLVDSNIFTVQYLTTIAATQNSEEQHNGIMDTTVSKSDESQDQEEKEEERTEHLKKKTKKRKKKQNSVVKFHRVDNNSLLSDELSE</sequence>
<dbReference type="GO" id="GO:0000981">
    <property type="term" value="F:DNA-binding transcription factor activity, RNA polymerase II-specific"/>
    <property type="evidence" value="ECO:0007669"/>
    <property type="project" value="InterPro"/>
</dbReference>
<feature type="region of interest" description="Disordered" evidence="10">
    <location>
        <begin position="1316"/>
        <end position="1379"/>
    </location>
</feature>
<accession>A0A813TDT6</accession>
<keyword evidence="6 7" id="KW-0539">Nucleus</keyword>
<reference evidence="12" key="1">
    <citation type="submission" date="2021-02" db="EMBL/GenBank/DDBJ databases">
        <authorList>
            <person name="Nowell W R."/>
        </authorList>
    </citation>
    <scope>NUCLEOTIDE SEQUENCE</scope>
</reference>
<evidence type="ECO:0000256" key="7">
    <source>
        <dbReference type="PROSITE-ProRule" id="PRU00108"/>
    </source>
</evidence>
<dbReference type="PANTHER" id="PTHR19858">
    <property type="entry name" value="WD40 REPEAT PROTEIN"/>
    <property type="match status" value="1"/>
</dbReference>
<dbReference type="InterPro" id="IPR027145">
    <property type="entry name" value="PWP2"/>
</dbReference>
<dbReference type="GO" id="GO:0000462">
    <property type="term" value="P:maturation of SSU-rRNA from tricistronic rRNA transcript (SSU-rRNA, 5.8S rRNA, LSU-rRNA)"/>
    <property type="evidence" value="ECO:0007669"/>
    <property type="project" value="TreeGrafter"/>
</dbReference>
<dbReference type="InterPro" id="IPR009057">
    <property type="entry name" value="Homeodomain-like_sf"/>
</dbReference>
<feature type="region of interest" description="Disordered" evidence="10">
    <location>
        <begin position="144"/>
        <end position="166"/>
    </location>
</feature>
<evidence type="ECO:0000256" key="1">
    <source>
        <dbReference type="ARBA" id="ARBA00010226"/>
    </source>
</evidence>
<dbReference type="InterPro" id="IPR036322">
    <property type="entry name" value="WD40_repeat_dom_sf"/>
</dbReference>
<dbReference type="SMART" id="SM00320">
    <property type="entry name" value="WD40"/>
    <property type="match status" value="10"/>
</dbReference>
<comment type="subcellular location">
    <subcellularLocation>
        <location evidence="7 9">Nucleus</location>
    </subcellularLocation>
</comment>
<feature type="DNA-binding region" description="Homeobox" evidence="7">
    <location>
        <begin position="162"/>
        <end position="221"/>
    </location>
</feature>
<dbReference type="PROSITE" id="PS50082">
    <property type="entry name" value="WD_REPEATS_2"/>
    <property type="match status" value="2"/>
</dbReference>
<evidence type="ECO:0000256" key="2">
    <source>
        <dbReference type="ARBA" id="ARBA00022574"/>
    </source>
</evidence>
<dbReference type="Proteomes" id="UP000663829">
    <property type="component" value="Unassembled WGS sequence"/>
</dbReference>
<evidence type="ECO:0000256" key="10">
    <source>
        <dbReference type="SAM" id="MobiDB-lite"/>
    </source>
</evidence>
<dbReference type="EMBL" id="CAJOBC010000509">
    <property type="protein sequence ID" value="CAF3594970.1"/>
    <property type="molecule type" value="Genomic_DNA"/>
</dbReference>
<keyword evidence="2 8" id="KW-0853">WD repeat</keyword>
<evidence type="ECO:0000256" key="4">
    <source>
        <dbReference type="ARBA" id="ARBA00023125"/>
    </source>
</evidence>
<keyword evidence="14" id="KW-1185">Reference proteome</keyword>
<proteinExistence type="inferred from homology"/>
<dbReference type="SUPFAM" id="SSF46689">
    <property type="entry name" value="Homeodomain-like"/>
    <property type="match status" value="2"/>
</dbReference>
<dbReference type="CDD" id="cd00200">
    <property type="entry name" value="WD40"/>
    <property type="match status" value="1"/>
</dbReference>
<dbReference type="InterPro" id="IPR007148">
    <property type="entry name" value="SSU_processome_Utp12"/>
</dbReference>
<dbReference type="Proteomes" id="UP000681722">
    <property type="component" value="Unassembled WGS sequence"/>
</dbReference>
<evidence type="ECO:0000256" key="3">
    <source>
        <dbReference type="ARBA" id="ARBA00022737"/>
    </source>
</evidence>
<dbReference type="InterPro" id="IPR001680">
    <property type="entry name" value="WD40_rpt"/>
</dbReference>
<dbReference type="SUPFAM" id="SSF50978">
    <property type="entry name" value="WD40 repeat-like"/>
    <property type="match status" value="2"/>
</dbReference>
<dbReference type="InterPro" id="IPR019775">
    <property type="entry name" value="WD40_repeat_CS"/>
</dbReference>
<gene>
    <name evidence="12" type="ORF">GPM918_LOCUS3948</name>
    <name evidence="13" type="ORF">SRO942_LOCUS3948</name>
</gene>
<feature type="compositionally biased region" description="Basic residues" evidence="10">
    <location>
        <begin position="1346"/>
        <end position="1358"/>
    </location>
</feature>
<dbReference type="InterPro" id="IPR015943">
    <property type="entry name" value="WD40/YVTN_repeat-like_dom_sf"/>
</dbReference>
<comment type="similarity">
    <text evidence="1">Belongs to the WD repeat PWP2 family.</text>
</comment>
<evidence type="ECO:0000313" key="14">
    <source>
        <dbReference type="Proteomes" id="UP000663829"/>
    </source>
</evidence>
<dbReference type="GO" id="GO:0003677">
    <property type="term" value="F:DNA binding"/>
    <property type="evidence" value="ECO:0007669"/>
    <property type="project" value="UniProtKB-UniRule"/>
</dbReference>
<keyword evidence="3" id="KW-0677">Repeat</keyword>
<dbReference type="PROSITE" id="PS50294">
    <property type="entry name" value="WD_REPEATS_REGION"/>
    <property type="match status" value="2"/>
</dbReference>
<feature type="region of interest" description="Disordered" evidence="10">
    <location>
        <begin position="682"/>
        <end position="708"/>
    </location>
</feature>
<dbReference type="Gene3D" id="2.130.10.10">
    <property type="entry name" value="YVTN repeat-like/Quinoprotein amine dehydrogenase"/>
    <property type="match status" value="3"/>
</dbReference>
<dbReference type="GO" id="GO:0034388">
    <property type="term" value="C:Pwp2p-containing subcomplex of 90S preribosome"/>
    <property type="evidence" value="ECO:0007669"/>
    <property type="project" value="TreeGrafter"/>
</dbReference>
<evidence type="ECO:0000259" key="11">
    <source>
        <dbReference type="PROSITE" id="PS50071"/>
    </source>
</evidence>
<keyword evidence="5 7" id="KW-0371">Homeobox</keyword>
<dbReference type="InterPro" id="IPR017970">
    <property type="entry name" value="Homeobox_CS"/>
</dbReference>
<dbReference type="CDD" id="cd00086">
    <property type="entry name" value="homeodomain"/>
    <property type="match status" value="2"/>
</dbReference>
<dbReference type="GO" id="GO:0032040">
    <property type="term" value="C:small-subunit processome"/>
    <property type="evidence" value="ECO:0007669"/>
    <property type="project" value="TreeGrafter"/>
</dbReference>
<dbReference type="Pfam" id="PF00046">
    <property type="entry name" value="Homeodomain"/>
    <property type="match status" value="2"/>
</dbReference>
<protein>
    <recommendedName>
        <fullName evidence="11">Homeobox domain-containing protein</fullName>
    </recommendedName>
</protein>